<reference evidence="12 13" key="1">
    <citation type="journal article" date="2015" name="Genome Announc.">
        <title>Expanding the biotechnology potential of lactobacilli through comparative genomics of 213 strains and associated genera.</title>
        <authorList>
            <person name="Sun Z."/>
            <person name="Harris H.M."/>
            <person name="McCann A."/>
            <person name="Guo C."/>
            <person name="Argimon S."/>
            <person name="Zhang W."/>
            <person name="Yang X."/>
            <person name="Jeffery I.B."/>
            <person name="Cooney J.C."/>
            <person name="Kagawa T.F."/>
            <person name="Liu W."/>
            <person name="Song Y."/>
            <person name="Salvetti E."/>
            <person name="Wrobel A."/>
            <person name="Rasinkangas P."/>
            <person name="Parkhill J."/>
            <person name="Rea M.C."/>
            <person name="O'Sullivan O."/>
            <person name="Ritari J."/>
            <person name="Douillard F.P."/>
            <person name="Paul Ross R."/>
            <person name="Yang R."/>
            <person name="Briner A.E."/>
            <person name="Felis G.E."/>
            <person name="de Vos W.M."/>
            <person name="Barrangou R."/>
            <person name="Klaenhammer T.R."/>
            <person name="Caufield P.W."/>
            <person name="Cui Y."/>
            <person name="Zhang H."/>
            <person name="O'Toole P.W."/>
        </authorList>
    </citation>
    <scope>NUCLEOTIDE SEQUENCE [LARGE SCALE GENOMIC DNA]</scope>
    <source>
        <strain evidence="12 13">DSM 20410</strain>
    </source>
</reference>
<dbReference type="InterPro" id="IPR023298">
    <property type="entry name" value="ATPase_P-typ_TM_dom_sf"/>
</dbReference>
<dbReference type="Proteomes" id="UP000051992">
    <property type="component" value="Unassembled WGS sequence"/>
</dbReference>
<keyword evidence="10" id="KW-0472">Membrane</keyword>
<dbReference type="InterPro" id="IPR018303">
    <property type="entry name" value="ATPase_P-typ_P_site"/>
</dbReference>
<dbReference type="SMART" id="SM00831">
    <property type="entry name" value="Cation_ATPase_N"/>
    <property type="match status" value="1"/>
</dbReference>
<dbReference type="Gene3D" id="1.20.1110.10">
    <property type="entry name" value="Calcium-transporting ATPase, transmembrane domain"/>
    <property type="match status" value="1"/>
</dbReference>
<evidence type="ECO:0000313" key="12">
    <source>
        <dbReference type="EMBL" id="KRN46962.1"/>
    </source>
</evidence>
<dbReference type="InterPro" id="IPR036412">
    <property type="entry name" value="HAD-like_sf"/>
</dbReference>
<dbReference type="PANTHER" id="PTHR43294">
    <property type="entry name" value="SODIUM/POTASSIUM-TRANSPORTING ATPASE SUBUNIT ALPHA"/>
    <property type="match status" value="1"/>
</dbReference>
<comment type="subcellular location">
    <subcellularLocation>
        <location evidence="1">Endomembrane system</location>
        <topology evidence="1">Multi-pass membrane protein</topology>
    </subcellularLocation>
</comment>
<dbReference type="GO" id="GO:0030007">
    <property type="term" value="P:intracellular potassium ion homeostasis"/>
    <property type="evidence" value="ECO:0007669"/>
    <property type="project" value="TreeGrafter"/>
</dbReference>
<dbReference type="SFLD" id="SFLDF00027">
    <property type="entry name" value="p-type_atpase"/>
    <property type="match status" value="1"/>
</dbReference>
<keyword evidence="13" id="KW-1185">Reference proteome</keyword>
<dbReference type="PRINTS" id="PR00119">
    <property type="entry name" value="CATATPASE"/>
</dbReference>
<dbReference type="GO" id="GO:0006883">
    <property type="term" value="P:intracellular sodium ion homeostasis"/>
    <property type="evidence" value="ECO:0007669"/>
    <property type="project" value="TreeGrafter"/>
</dbReference>
<keyword evidence="5" id="KW-0547">Nucleotide-binding</keyword>
<sequence>MPELKDPISSSLPVYQKTNAQVINAFETRVPAGLTQPEVEQRLKRDGFNELKTKVTPKWRIFLNQFNNIIVYILLFAAVVTLLMQHYSDAIVIGIVIVINALIGYMQEVNANDALEKIKQMLSAEATVYRAGKRQTVRARELVLGDVVYLEAGDNVPADLRLVDTDNLRIQESSLTGEADSVEKSDHMLPEITPLAEQTNMAFASTGVTNGSGLGIVVQIGATTEIGKISTSVQAVKPKKSPLTRELDQLGTGISWFIIVGSVLLFALGWFMNVYTLPVLAMAVITMVVGSMPEGLPAATSIILATGVQKLTKKHAIVKTLPAAETLGAIDIIASDKTGTLTKNEMTIQDIFVANRHYTVTGTGYVPNGHFELAGQTVQAQTDSELAKLLTMGLFANDTVLSEEETGWVVNGEPTDAAFITAYYKGFGTTEPQVTEIDRIPFDSDYRYIAKLIENKQGERIAAIKGAPDVMFDLVAEGNQHFDREYWTDRARSLAQVGKRVIAVGYMDMLGDAETIDTVNIAAQGIKFLGLVGITDPPRPEVIQAIREMRVAGIKVKMITGDSVETASAIGQQLGLADDIRAMTGQEVDALTLDELAKIVGNYDIFARTTPHNKLKIVQAYQQQGNVTAMVGDGVNDAPALKQADIGVAMGIKGTDVAKDSADMILANDNFSTIKTAIEQGRRLYDNIKKTILFLLPTSFAEGLIVAISILLSQPLPLTPTQLLWINMVSAITIQLAFIFEPAEPGLMQKPPRQADARLMNRSDALQMTMVSVLIAGMALVIFEVMQRQGISFAVASTMAVNIIIFGKIFYLFNIRTSAFAFAKKVLFSNPMAYVAIGLMFALQLVLTYVPFMNDIFSTAGLTLQQWGLVILAGLPVIVWAELNKWYLKHK</sequence>
<dbReference type="SUPFAM" id="SSF81660">
    <property type="entry name" value="Metal cation-transporting ATPase, ATP-binding domain N"/>
    <property type="match status" value="1"/>
</dbReference>
<evidence type="ECO:0000259" key="11">
    <source>
        <dbReference type="SMART" id="SM00831"/>
    </source>
</evidence>
<dbReference type="Gene3D" id="3.40.1110.10">
    <property type="entry name" value="Calcium-transporting ATPase, cytoplasmic domain N"/>
    <property type="match status" value="1"/>
</dbReference>
<dbReference type="OrthoDB" id="9760364at2"/>
<dbReference type="GO" id="GO:0005391">
    <property type="term" value="F:P-type sodium:potassium-exchanging transporter activity"/>
    <property type="evidence" value="ECO:0007669"/>
    <property type="project" value="TreeGrafter"/>
</dbReference>
<keyword evidence="9" id="KW-1133">Transmembrane helix</keyword>
<dbReference type="GO" id="GO:1990573">
    <property type="term" value="P:potassium ion import across plasma membrane"/>
    <property type="evidence" value="ECO:0007669"/>
    <property type="project" value="TreeGrafter"/>
</dbReference>
<evidence type="ECO:0000256" key="4">
    <source>
        <dbReference type="ARBA" id="ARBA00022692"/>
    </source>
</evidence>
<evidence type="ECO:0000256" key="8">
    <source>
        <dbReference type="ARBA" id="ARBA00022967"/>
    </source>
</evidence>
<dbReference type="PANTHER" id="PTHR43294:SF20">
    <property type="entry name" value="P-TYPE ATPASE"/>
    <property type="match status" value="1"/>
</dbReference>
<comment type="similarity">
    <text evidence="2">Belongs to the cation transport ATPase (P-type) (TC 3.A.3) family. Type IIA subfamily.</text>
</comment>
<dbReference type="SFLD" id="SFLDS00003">
    <property type="entry name" value="Haloacid_Dehalogenase"/>
    <property type="match status" value="1"/>
</dbReference>
<dbReference type="InterPro" id="IPR023299">
    <property type="entry name" value="ATPase_P-typ_cyto_dom_N"/>
</dbReference>
<dbReference type="Pfam" id="PF00690">
    <property type="entry name" value="Cation_ATPase_N"/>
    <property type="match status" value="1"/>
</dbReference>
<gene>
    <name evidence="12" type="ORF">IV50_GL000229</name>
</gene>
<dbReference type="AlphaFoldDB" id="A0A0R2H2B7"/>
<dbReference type="InterPro" id="IPR059000">
    <property type="entry name" value="ATPase_P-type_domA"/>
</dbReference>
<keyword evidence="3" id="KW-0597">Phosphoprotein</keyword>
<dbReference type="InterPro" id="IPR006068">
    <property type="entry name" value="ATPase_P-typ_cation-transptr_C"/>
</dbReference>
<name>A0A0R2H2B7_WEIVI</name>
<keyword evidence="7" id="KW-0460">Magnesium</keyword>
<evidence type="ECO:0000256" key="2">
    <source>
        <dbReference type="ARBA" id="ARBA00005675"/>
    </source>
</evidence>
<dbReference type="Pfam" id="PF00689">
    <property type="entry name" value="Cation_ATPase_C"/>
    <property type="match status" value="1"/>
</dbReference>
<keyword evidence="4" id="KW-0812">Transmembrane</keyword>
<dbReference type="GO" id="GO:0005524">
    <property type="term" value="F:ATP binding"/>
    <property type="evidence" value="ECO:0007669"/>
    <property type="project" value="UniProtKB-KW"/>
</dbReference>
<dbReference type="InterPro" id="IPR004014">
    <property type="entry name" value="ATPase_P-typ_cation-transptr_N"/>
</dbReference>
<dbReference type="GO" id="GO:1902600">
    <property type="term" value="P:proton transmembrane transport"/>
    <property type="evidence" value="ECO:0007669"/>
    <property type="project" value="TreeGrafter"/>
</dbReference>
<dbReference type="InterPro" id="IPR008250">
    <property type="entry name" value="ATPase_P-typ_transduc_dom_A_sf"/>
</dbReference>
<keyword evidence="8" id="KW-1278">Translocase</keyword>
<dbReference type="Gene3D" id="3.40.50.1000">
    <property type="entry name" value="HAD superfamily/HAD-like"/>
    <property type="match status" value="1"/>
</dbReference>
<evidence type="ECO:0000256" key="6">
    <source>
        <dbReference type="ARBA" id="ARBA00022840"/>
    </source>
</evidence>
<evidence type="ECO:0000313" key="13">
    <source>
        <dbReference type="Proteomes" id="UP000051992"/>
    </source>
</evidence>
<dbReference type="NCBIfam" id="TIGR01494">
    <property type="entry name" value="ATPase_P-type"/>
    <property type="match status" value="2"/>
</dbReference>
<dbReference type="PRINTS" id="PR00120">
    <property type="entry name" value="HATPASE"/>
</dbReference>
<evidence type="ECO:0000256" key="9">
    <source>
        <dbReference type="ARBA" id="ARBA00022989"/>
    </source>
</evidence>
<dbReference type="InterPro" id="IPR044492">
    <property type="entry name" value="P_typ_ATPase_HD_dom"/>
</dbReference>
<dbReference type="SUPFAM" id="SSF81665">
    <property type="entry name" value="Calcium ATPase, transmembrane domain M"/>
    <property type="match status" value="1"/>
</dbReference>
<dbReference type="PROSITE" id="PS00154">
    <property type="entry name" value="ATPASE_E1_E2"/>
    <property type="match status" value="1"/>
</dbReference>
<dbReference type="EMBL" id="JQBM01000001">
    <property type="protein sequence ID" value="KRN46962.1"/>
    <property type="molecule type" value="Genomic_DNA"/>
</dbReference>
<dbReference type="Pfam" id="PF00702">
    <property type="entry name" value="Hydrolase"/>
    <property type="match status" value="1"/>
</dbReference>
<dbReference type="InterPro" id="IPR023214">
    <property type="entry name" value="HAD_sf"/>
</dbReference>
<evidence type="ECO:0000256" key="7">
    <source>
        <dbReference type="ARBA" id="ARBA00022842"/>
    </source>
</evidence>
<dbReference type="FunFam" id="2.70.150.10:FF:000160">
    <property type="entry name" value="Sarcoplasmic/endoplasmic reticulum calcium ATPase 1"/>
    <property type="match status" value="1"/>
</dbReference>
<dbReference type="InterPro" id="IPR050510">
    <property type="entry name" value="Cation_transp_ATPase_P-type"/>
</dbReference>
<dbReference type="GO" id="GO:0012505">
    <property type="term" value="C:endomembrane system"/>
    <property type="evidence" value="ECO:0007669"/>
    <property type="project" value="UniProtKB-SubCell"/>
</dbReference>
<dbReference type="GO" id="GO:0005886">
    <property type="term" value="C:plasma membrane"/>
    <property type="evidence" value="ECO:0007669"/>
    <property type="project" value="TreeGrafter"/>
</dbReference>
<dbReference type="SFLD" id="SFLDG00002">
    <property type="entry name" value="C1.7:_P-type_atpase_like"/>
    <property type="match status" value="1"/>
</dbReference>
<evidence type="ECO:0000256" key="1">
    <source>
        <dbReference type="ARBA" id="ARBA00004127"/>
    </source>
</evidence>
<dbReference type="SUPFAM" id="SSF81653">
    <property type="entry name" value="Calcium ATPase, transduction domain A"/>
    <property type="match status" value="1"/>
</dbReference>
<protein>
    <submittedName>
        <fullName evidence="12">Cation transport ATPase</fullName>
    </submittedName>
</protein>
<dbReference type="GO" id="GO:0016887">
    <property type="term" value="F:ATP hydrolysis activity"/>
    <property type="evidence" value="ECO:0007669"/>
    <property type="project" value="InterPro"/>
</dbReference>
<dbReference type="GO" id="GO:0036376">
    <property type="term" value="P:sodium ion export across plasma membrane"/>
    <property type="evidence" value="ECO:0007669"/>
    <property type="project" value="TreeGrafter"/>
</dbReference>
<dbReference type="RefSeq" id="WP_057743845.1">
    <property type="nucleotide sequence ID" value="NZ_BJLU01000001.1"/>
</dbReference>
<evidence type="ECO:0000256" key="10">
    <source>
        <dbReference type="ARBA" id="ARBA00023136"/>
    </source>
</evidence>
<evidence type="ECO:0000256" key="5">
    <source>
        <dbReference type="ARBA" id="ARBA00022741"/>
    </source>
</evidence>
<dbReference type="SUPFAM" id="SSF56784">
    <property type="entry name" value="HAD-like"/>
    <property type="match status" value="1"/>
</dbReference>
<evidence type="ECO:0000256" key="3">
    <source>
        <dbReference type="ARBA" id="ARBA00022553"/>
    </source>
</evidence>
<organism evidence="12 13">
    <name type="scientific">Weissella viridescens</name>
    <name type="common">Lactobacillus viridescens</name>
    <dbReference type="NCBI Taxonomy" id="1629"/>
    <lineage>
        <taxon>Bacteria</taxon>
        <taxon>Bacillati</taxon>
        <taxon>Bacillota</taxon>
        <taxon>Bacilli</taxon>
        <taxon>Lactobacillales</taxon>
        <taxon>Lactobacillaceae</taxon>
        <taxon>Weissella</taxon>
    </lineage>
</organism>
<dbReference type="InterPro" id="IPR001757">
    <property type="entry name" value="P_typ_ATPase"/>
</dbReference>
<keyword evidence="6" id="KW-0067">ATP-binding</keyword>
<dbReference type="Gene3D" id="2.70.150.10">
    <property type="entry name" value="Calcium-transporting ATPase, cytoplasmic transduction domain A"/>
    <property type="match status" value="1"/>
</dbReference>
<accession>A0A0R2H2B7</accession>
<dbReference type="PATRIC" id="fig|1629.5.peg.232"/>
<proteinExistence type="inferred from homology"/>
<dbReference type="Pfam" id="PF00122">
    <property type="entry name" value="E1-E2_ATPase"/>
    <property type="match status" value="1"/>
</dbReference>
<comment type="caution">
    <text evidence="12">The sequence shown here is derived from an EMBL/GenBank/DDBJ whole genome shotgun (WGS) entry which is preliminary data.</text>
</comment>
<feature type="domain" description="Cation-transporting P-type ATPase N-terminal" evidence="11">
    <location>
        <begin position="13"/>
        <end position="86"/>
    </location>
</feature>